<protein>
    <submittedName>
        <fullName evidence="2">Uncharacterized protein</fullName>
    </submittedName>
</protein>
<sequence>MAKKIAAVLLILALLVGGAGYWLWTQLTALPDWYDSADMIAEDGSPQVDRDWVRIPNAEPTRESGKGEGAAEATGGEAYQLRNPHLRRKRGGKGKPMKVDKAIRASRVQMSGETIEGGAVLNLSDMDVETLEPKDREAYDRLTEAFPALMGRDVYVGIENATRTEDGEIVVNSKTRLRVGETRYSIASAAKRLGMSSTELRNEIEDELGKIDLPELGGELEL</sequence>
<reference evidence="2 3" key="1">
    <citation type="submission" date="2007-06" db="EMBL/GenBank/DDBJ databases">
        <authorList>
            <person name="Shimkets L."/>
            <person name="Ferriera S."/>
            <person name="Johnson J."/>
            <person name="Kravitz S."/>
            <person name="Beeson K."/>
            <person name="Sutton G."/>
            <person name="Rogers Y.-H."/>
            <person name="Friedman R."/>
            <person name="Frazier M."/>
            <person name="Venter J.C."/>
        </authorList>
    </citation>
    <scope>NUCLEOTIDE SEQUENCE [LARGE SCALE GENOMIC DNA]</scope>
    <source>
        <strain evidence="2 3">SIR-1</strain>
    </source>
</reference>
<gene>
    <name evidence="2" type="ORF">PPSIR1_11766</name>
</gene>
<evidence type="ECO:0000313" key="3">
    <source>
        <dbReference type="Proteomes" id="UP000005801"/>
    </source>
</evidence>
<feature type="region of interest" description="Disordered" evidence="1">
    <location>
        <begin position="57"/>
        <end position="82"/>
    </location>
</feature>
<name>A6GHI8_9BACT</name>
<dbReference type="AlphaFoldDB" id="A6GHI8"/>
<comment type="caution">
    <text evidence="2">The sequence shown here is derived from an EMBL/GenBank/DDBJ whole genome shotgun (WGS) entry which is preliminary data.</text>
</comment>
<keyword evidence="3" id="KW-1185">Reference proteome</keyword>
<dbReference type="OrthoDB" id="5514470at2"/>
<dbReference type="Proteomes" id="UP000005801">
    <property type="component" value="Unassembled WGS sequence"/>
</dbReference>
<dbReference type="RefSeq" id="WP_006976175.1">
    <property type="nucleotide sequence ID" value="NZ_ABCS01000120.1"/>
</dbReference>
<evidence type="ECO:0000313" key="2">
    <source>
        <dbReference type="EMBL" id="EDM74661.1"/>
    </source>
</evidence>
<evidence type="ECO:0000256" key="1">
    <source>
        <dbReference type="SAM" id="MobiDB-lite"/>
    </source>
</evidence>
<dbReference type="eggNOG" id="ENOG503319X">
    <property type="taxonomic scope" value="Bacteria"/>
</dbReference>
<accession>A6GHI8</accession>
<proteinExistence type="predicted"/>
<organism evidence="2 3">
    <name type="scientific">Plesiocystis pacifica SIR-1</name>
    <dbReference type="NCBI Taxonomy" id="391625"/>
    <lineage>
        <taxon>Bacteria</taxon>
        <taxon>Pseudomonadati</taxon>
        <taxon>Myxococcota</taxon>
        <taxon>Polyangia</taxon>
        <taxon>Nannocystales</taxon>
        <taxon>Nannocystaceae</taxon>
        <taxon>Plesiocystis</taxon>
    </lineage>
</organism>
<dbReference type="EMBL" id="ABCS01000120">
    <property type="protein sequence ID" value="EDM74661.1"/>
    <property type="molecule type" value="Genomic_DNA"/>
</dbReference>